<name>A0A558ZMH8_STREE</name>
<evidence type="ECO:0000313" key="2">
    <source>
        <dbReference type="EMBL" id="TVW78610.1"/>
    </source>
</evidence>
<evidence type="ECO:0000313" key="3">
    <source>
        <dbReference type="Proteomes" id="UP000320896"/>
    </source>
</evidence>
<keyword evidence="1" id="KW-0812">Transmembrane</keyword>
<dbReference type="AlphaFoldDB" id="A0A558ZMH8"/>
<keyword evidence="1" id="KW-0472">Membrane</keyword>
<organism evidence="2 3">
    <name type="scientific">Streptococcus pneumoniae</name>
    <dbReference type="NCBI Taxonomy" id="1313"/>
    <lineage>
        <taxon>Bacteria</taxon>
        <taxon>Bacillati</taxon>
        <taxon>Bacillota</taxon>
        <taxon>Bacilli</taxon>
        <taxon>Lactobacillales</taxon>
        <taxon>Streptococcaceae</taxon>
        <taxon>Streptococcus</taxon>
    </lineage>
</organism>
<dbReference type="PROSITE" id="PS51108">
    <property type="entry name" value="PTS_EIID"/>
    <property type="match status" value="1"/>
</dbReference>
<evidence type="ECO:0000256" key="1">
    <source>
        <dbReference type="SAM" id="Phobius"/>
    </source>
</evidence>
<accession>A0A558ZMH8</accession>
<feature type="transmembrane region" description="Helical" evidence="1">
    <location>
        <begin position="69"/>
        <end position="89"/>
    </location>
</feature>
<dbReference type="GO" id="GO:0016020">
    <property type="term" value="C:membrane"/>
    <property type="evidence" value="ECO:0007669"/>
    <property type="project" value="InterPro"/>
</dbReference>
<protein>
    <submittedName>
        <fullName evidence="2">PTS system mannose/fructose/sorbose family transporter subunit IID</fullName>
    </submittedName>
</protein>
<dbReference type="EMBL" id="VMWH01000466">
    <property type="protein sequence ID" value="TVW78610.1"/>
    <property type="molecule type" value="Genomic_DNA"/>
</dbReference>
<proteinExistence type="predicted"/>
<feature type="non-terminal residue" evidence="2">
    <location>
        <position position="1"/>
    </location>
</feature>
<gene>
    <name evidence="2" type="ORF">AZJ70_13185</name>
</gene>
<dbReference type="Proteomes" id="UP000320896">
    <property type="component" value="Unassembled WGS sequence"/>
</dbReference>
<feature type="transmembrane region" description="Helical" evidence="1">
    <location>
        <begin position="45"/>
        <end position="62"/>
    </location>
</feature>
<sequence length="91" mass="9917">ISTSTNVLGVMVAGALITSIVKLKLVLQFGEGDVAIVLQDTLDKVLPNMLPLILTLVCLYLMKKWNGKYVVSMIFVIIGVSIFLSYFGIIV</sequence>
<dbReference type="InterPro" id="IPR004704">
    <property type="entry name" value="PTS_IID_man"/>
</dbReference>
<reference evidence="2 3" key="1">
    <citation type="submission" date="2019-07" db="EMBL/GenBank/DDBJ databases">
        <authorList>
            <person name="Mohale T."/>
        </authorList>
    </citation>
    <scope>NUCLEOTIDE SEQUENCE [LARGE SCALE GENOMIC DNA]</scope>
    <source>
        <strain evidence="2 3">NTPn 126</strain>
    </source>
</reference>
<keyword evidence="1" id="KW-1133">Transmembrane helix</keyword>
<comment type="caution">
    <text evidence="2">The sequence shown here is derived from an EMBL/GenBank/DDBJ whole genome shotgun (WGS) entry which is preliminary data.</text>
</comment>
<dbReference type="GO" id="GO:0009401">
    <property type="term" value="P:phosphoenolpyruvate-dependent sugar phosphotransferase system"/>
    <property type="evidence" value="ECO:0007669"/>
    <property type="project" value="InterPro"/>
</dbReference>
<dbReference type="Pfam" id="PF03613">
    <property type="entry name" value="EIID-AGA"/>
    <property type="match status" value="1"/>
</dbReference>
<feature type="transmembrane region" description="Helical" evidence="1">
    <location>
        <begin position="7"/>
        <end position="25"/>
    </location>
</feature>